<dbReference type="CDD" id="cd01948">
    <property type="entry name" value="EAL"/>
    <property type="match status" value="1"/>
</dbReference>
<dbReference type="SMART" id="SM00052">
    <property type="entry name" value="EAL"/>
    <property type="match status" value="1"/>
</dbReference>
<dbReference type="FunFam" id="3.20.20.450:FF:000001">
    <property type="entry name" value="Cyclic di-GMP phosphodiesterase yahA"/>
    <property type="match status" value="1"/>
</dbReference>
<dbReference type="InterPro" id="IPR000160">
    <property type="entry name" value="GGDEF_dom"/>
</dbReference>
<dbReference type="Gene3D" id="3.30.70.270">
    <property type="match status" value="1"/>
</dbReference>
<dbReference type="SMART" id="SM00267">
    <property type="entry name" value="GGDEF"/>
    <property type="match status" value="1"/>
</dbReference>
<accession>A0AA95JER2</accession>
<dbReference type="AlphaFoldDB" id="A0AA95JER2"/>
<dbReference type="PANTHER" id="PTHR44757:SF2">
    <property type="entry name" value="BIOFILM ARCHITECTURE MAINTENANCE PROTEIN MBAA"/>
    <property type="match status" value="1"/>
</dbReference>
<organism evidence="6 7">
    <name type="scientific">Candidatus Cohnella colombiensis</name>
    <dbReference type="NCBI Taxonomy" id="3121368"/>
    <lineage>
        <taxon>Bacteria</taxon>
        <taxon>Bacillati</taxon>
        <taxon>Bacillota</taxon>
        <taxon>Bacilli</taxon>
        <taxon>Bacillales</taxon>
        <taxon>Paenibacillaceae</taxon>
        <taxon>Cohnella</taxon>
    </lineage>
</organism>
<gene>
    <name evidence="6" type="ORF">P0Y55_13185</name>
</gene>
<proteinExistence type="predicted"/>
<dbReference type="Gene3D" id="3.20.20.450">
    <property type="entry name" value="EAL domain"/>
    <property type="match status" value="1"/>
</dbReference>
<sequence>MTYQLHSKHDNNGRLTIGLIPENSANEHENRMRLGIIEAAKKHNVNLICFTHLEAITNQSITYGHEAEQYQNSHDILLELIEQFDIDGLLFLGWSVLYDGDGLDQIKRHFAEIPILSLGKIFPGMPSVYCNGGENIQELILHLIHKHDYRKIAFVESWIEDSRKDFYITTMKEQGLFDPDLLVSATDVSVGSLADRPAKTLSLLLDERKVNFDAIIVMRAEEARIMLELLLERGLRVPDDVCITSYEDDLSIQYAYAPMTTIYFPFYEIGYTGCERMIELLTTGEVIDLTEVPSHIVYRQSCGCKLDDHASLATIDLATTLQKSEAEKAALVTKMITKHRHDLVVEEFNQSLLNTFSSSKILDILEPNLELLDIRSCNIFLNGKLSNRFEYCSHIYSYENHHRISTEPTVHIRSFNRQKMHEDGESKLLIVSLLHVEKNYIGHISFEPGPWDGLLYLRLAILLSHAFIGTHMVDKLTQEIILRKEKEKQLSYYANFDTPTQLLNRRSFYEAISQIADVDRFYFCYMDMDGFKNVNDSYGHAAGDQMLIEISHRVQQILSSYVLKFSKKQFVMGLHEDEEVDAIFRMGGDEFIAIIPDLAEPGVVAIINELIERLRMEYIVMGKRVQISCSVGISCFPHDSDDRMQLVQYADMAMYRAKKEGGNQYRLFKSQMMQESLMRREISNHLRYALENNELSIHYQPQVDCTNGTIIGLEALLRWNHPVLGQVPPATFIPIAEESGLIVQIGDWVMRKAVEQMIAWKHDNVPPIRIAVNLSAIQFFDGQLVKKVRTLLEETGWEASLLEFEITENIAMKEEHISILHKLRKLGVAISVDDFGTHYSSLSYLKRFPVTKLKLDKSFIRGIQSDPKDREMIKAIIFVAKTFDLEIIAEGVELLEEVKYLLDNGCTLIQGYYYYKPMDPSDIRKILQQSTTSQL</sequence>
<reference evidence="6" key="1">
    <citation type="submission" date="2023-03" db="EMBL/GenBank/DDBJ databases">
        <title>Andean soil-derived lignocellulolytic bacterial consortium as a source of novel taxa and putative plastic-active enzymes.</title>
        <authorList>
            <person name="Diaz-Garcia L."/>
            <person name="Chuvochina M."/>
            <person name="Feuerriegel G."/>
            <person name="Bunk B."/>
            <person name="Sproer C."/>
            <person name="Streit W.R."/>
            <person name="Rodriguez L.M."/>
            <person name="Overmann J."/>
            <person name="Jimenez D.J."/>
        </authorList>
    </citation>
    <scope>NUCLEOTIDE SEQUENCE</scope>
    <source>
        <strain evidence="6">MAG 2441</strain>
    </source>
</reference>
<dbReference type="SUPFAM" id="SSF141868">
    <property type="entry name" value="EAL domain-like"/>
    <property type="match status" value="1"/>
</dbReference>
<dbReference type="InterPro" id="IPR046335">
    <property type="entry name" value="LacI/GalR-like_sensor"/>
</dbReference>
<dbReference type="NCBIfam" id="TIGR00254">
    <property type="entry name" value="GGDEF"/>
    <property type="match status" value="1"/>
</dbReference>
<evidence type="ECO:0000259" key="5">
    <source>
        <dbReference type="PROSITE" id="PS50887"/>
    </source>
</evidence>
<keyword evidence="7" id="KW-1185">Reference proteome</keyword>
<dbReference type="InterPro" id="IPR001633">
    <property type="entry name" value="EAL_dom"/>
</dbReference>
<dbReference type="SUPFAM" id="SSF55073">
    <property type="entry name" value="Nucleotide cyclase"/>
    <property type="match status" value="1"/>
</dbReference>
<feature type="domain" description="EAL" evidence="4">
    <location>
        <begin position="679"/>
        <end position="931"/>
    </location>
</feature>
<evidence type="ECO:0000259" key="4">
    <source>
        <dbReference type="PROSITE" id="PS50883"/>
    </source>
</evidence>
<keyword evidence="3" id="KW-0804">Transcription</keyword>
<dbReference type="PANTHER" id="PTHR44757">
    <property type="entry name" value="DIGUANYLATE CYCLASE DGCP"/>
    <property type="match status" value="1"/>
</dbReference>
<dbReference type="InterPro" id="IPR029787">
    <property type="entry name" value="Nucleotide_cyclase"/>
</dbReference>
<dbReference type="Gene3D" id="3.40.50.2300">
    <property type="match status" value="2"/>
</dbReference>
<name>A0AA95JER2_9BACL</name>
<evidence type="ECO:0000313" key="6">
    <source>
        <dbReference type="EMBL" id="WEK53529.1"/>
    </source>
</evidence>
<dbReference type="EMBL" id="CP119317">
    <property type="protein sequence ID" value="WEK53529.1"/>
    <property type="molecule type" value="Genomic_DNA"/>
</dbReference>
<dbReference type="InterPro" id="IPR043128">
    <property type="entry name" value="Rev_trsase/Diguanyl_cyclase"/>
</dbReference>
<dbReference type="InterPro" id="IPR028082">
    <property type="entry name" value="Peripla_BP_I"/>
</dbReference>
<dbReference type="PROSITE" id="PS50883">
    <property type="entry name" value="EAL"/>
    <property type="match status" value="1"/>
</dbReference>
<dbReference type="InterPro" id="IPR052155">
    <property type="entry name" value="Biofilm_reg_signaling"/>
</dbReference>
<dbReference type="Proteomes" id="UP001178662">
    <property type="component" value="Chromosome"/>
</dbReference>
<evidence type="ECO:0000256" key="1">
    <source>
        <dbReference type="ARBA" id="ARBA00023015"/>
    </source>
</evidence>
<dbReference type="InterPro" id="IPR035919">
    <property type="entry name" value="EAL_sf"/>
</dbReference>
<evidence type="ECO:0000313" key="7">
    <source>
        <dbReference type="Proteomes" id="UP001178662"/>
    </source>
</evidence>
<feature type="domain" description="GGDEF" evidence="5">
    <location>
        <begin position="519"/>
        <end position="670"/>
    </location>
</feature>
<keyword evidence="2" id="KW-0238">DNA-binding</keyword>
<evidence type="ECO:0000256" key="2">
    <source>
        <dbReference type="ARBA" id="ARBA00023125"/>
    </source>
</evidence>
<evidence type="ECO:0000256" key="3">
    <source>
        <dbReference type="ARBA" id="ARBA00023163"/>
    </source>
</evidence>
<dbReference type="SUPFAM" id="SSF53822">
    <property type="entry name" value="Periplasmic binding protein-like I"/>
    <property type="match status" value="1"/>
</dbReference>
<dbReference type="GO" id="GO:0003677">
    <property type="term" value="F:DNA binding"/>
    <property type="evidence" value="ECO:0007669"/>
    <property type="project" value="UniProtKB-KW"/>
</dbReference>
<keyword evidence="1" id="KW-0805">Transcription regulation</keyword>
<dbReference type="Pfam" id="PF00990">
    <property type="entry name" value="GGDEF"/>
    <property type="match status" value="2"/>
</dbReference>
<dbReference type="Pfam" id="PF00563">
    <property type="entry name" value="EAL"/>
    <property type="match status" value="1"/>
</dbReference>
<protein>
    <submittedName>
        <fullName evidence="6">EAL domain-containing protein</fullName>
    </submittedName>
</protein>
<dbReference type="CDD" id="cd01949">
    <property type="entry name" value="GGDEF"/>
    <property type="match status" value="1"/>
</dbReference>
<dbReference type="Pfam" id="PF13377">
    <property type="entry name" value="Peripla_BP_3"/>
    <property type="match status" value="1"/>
</dbReference>
<dbReference type="PROSITE" id="PS50887">
    <property type="entry name" value="GGDEF"/>
    <property type="match status" value="1"/>
</dbReference>